<evidence type="ECO:0000256" key="6">
    <source>
        <dbReference type="ARBA" id="ARBA00022576"/>
    </source>
</evidence>
<reference evidence="18" key="1">
    <citation type="journal article" date="2014" name="Int. J. Syst. Evol. Microbiol.">
        <title>Complete genome sequence of Corynebacterium casei LMG S-19264T (=DSM 44701T), isolated from a smear-ripened cheese.</title>
        <authorList>
            <consortium name="US DOE Joint Genome Institute (JGI-PGF)"/>
            <person name="Walter F."/>
            <person name="Albersmeier A."/>
            <person name="Kalinowski J."/>
            <person name="Ruckert C."/>
        </authorList>
    </citation>
    <scope>NUCLEOTIDE SEQUENCE</scope>
    <source>
        <strain evidence="18">VKM Ac-1020</strain>
    </source>
</reference>
<dbReference type="InterPro" id="IPR043131">
    <property type="entry name" value="BCAT-like_N"/>
</dbReference>
<dbReference type="Pfam" id="PF01063">
    <property type="entry name" value="Aminotran_4"/>
    <property type="match status" value="1"/>
</dbReference>
<comment type="similarity">
    <text evidence="5 15">Belongs to the class-IV pyridoxal-phosphate-dependent aminotransferase family.</text>
</comment>
<evidence type="ECO:0000256" key="10">
    <source>
        <dbReference type="ARBA" id="ARBA00023304"/>
    </source>
</evidence>
<dbReference type="SUPFAM" id="SSF56752">
    <property type="entry name" value="D-aminoacid aminotransferase-like PLP-dependent enzymes"/>
    <property type="match status" value="1"/>
</dbReference>
<evidence type="ECO:0000256" key="5">
    <source>
        <dbReference type="ARBA" id="ARBA00009320"/>
    </source>
</evidence>
<keyword evidence="9 16" id="KW-0663">Pyridoxal phosphate</keyword>
<comment type="pathway">
    <text evidence="3">Amino-acid biosynthesis; L-valine biosynthesis; L-valine from pyruvate: step 4/4.</text>
</comment>
<dbReference type="InterPro" id="IPR036038">
    <property type="entry name" value="Aminotransferase-like"/>
</dbReference>
<comment type="catalytic activity">
    <reaction evidence="12 17">
        <text>L-isoleucine + 2-oxoglutarate = (S)-3-methyl-2-oxopentanoate + L-glutamate</text>
        <dbReference type="Rhea" id="RHEA:24801"/>
        <dbReference type="ChEBI" id="CHEBI:16810"/>
        <dbReference type="ChEBI" id="CHEBI:29985"/>
        <dbReference type="ChEBI" id="CHEBI:35146"/>
        <dbReference type="ChEBI" id="CHEBI:58045"/>
        <dbReference type="EC" id="2.6.1.42"/>
    </reaction>
</comment>
<keyword evidence="7 17" id="KW-0028">Amino-acid biosynthesis</keyword>
<dbReference type="AlphaFoldDB" id="A0A9W6LXQ3"/>
<evidence type="ECO:0000256" key="12">
    <source>
        <dbReference type="ARBA" id="ARBA00048798"/>
    </source>
</evidence>
<dbReference type="PIRSF" id="PIRSF006468">
    <property type="entry name" value="BCAT1"/>
    <property type="match status" value="1"/>
</dbReference>
<evidence type="ECO:0000313" key="18">
    <source>
        <dbReference type="EMBL" id="GLJ62440.1"/>
    </source>
</evidence>
<name>A0A9W6LXQ3_9MICO</name>
<comment type="catalytic activity">
    <reaction evidence="11 17">
        <text>L-valine + 2-oxoglutarate = 3-methyl-2-oxobutanoate + L-glutamate</text>
        <dbReference type="Rhea" id="RHEA:24813"/>
        <dbReference type="ChEBI" id="CHEBI:11851"/>
        <dbReference type="ChEBI" id="CHEBI:16810"/>
        <dbReference type="ChEBI" id="CHEBI:29985"/>
        <dbReference type="ChEBI" id="CHEBI:57762"/>
        <dbReference type="EC" id="2.6.1.42"/>
    </reaction>
</comment>
<evidence type="ECO:0000256" key="11">
    <source>
        <dbReference type="ARBA" id="ARBA00048212"/>
    </source>
</evidence>
<dbReference type="NCBIfam" id="NF009897">
    <property type="entry name" value="PRK13357.1"/>
    <property type="match status" value="1"/>
</dbReference>
<dbReference type="InterPro" id="IPR005786">
    <property type="entry name" value="B_amino_transII"/>
</dbReference>
<organism evidence="18 19">
    <name type="scientific">Microbacterium barkeri</name>
    <dbReference type="NCBI Taxonomy" id="33917"/>
    <lineage>
        <taxon>Bacteria</taxon>
        <taxon>Bacillati</taxon>
        <taxon>Actinomycetota</taxon>
        <taxon>Actinomycetes</taxon>
        <taxon>Micrococcales</taxon>
        <taxon>Microbacteriaceae</taxon>
        <taxon>Microbacterium</taxon>
    </lineage>
</organism>
<sequence>MTTTATGYTAGDFAVRRNAAPTSVGERERILEDPVFGQRFTDHMAIAEWSADSGWHDLRVEPMGPLPLHPASAVLHYGQEIFEGLKVYRHPDGRLVTFRPEMNARRMARSAERLALPVPPESLFLSAVDALLAQDAEWVPARPGASLYLRPFVIASEAFLGVRPAKQALFGVIASPAGAYFSGASEGVSLWLSTDFSRAGRGGTGAAKCGGNYAASLAAQREAEAHGCAQVLFTDAETHTWVEEAGSMNIFFAFADGSIVTPPAEGTILEGVTRDSALALAADLGHRVEERPVSVDEWARAAADGTLAEVFATGTAAVVTPIARLVSPERVIETPTAGFGPVAARLRDELTGMQFGTVPDRFGWLREVGRAPAA</sequence>
<evidence type="ECO:0000256" key="14">
    <source>
        <dbReference type="PIRSR" id="PIRSR006468-1"/>
    </source>
</evidence>
<dbReference type="InterPro" id="IPR001544">
    <property type="entry name" value="Aminotrans_IV"/>
</dbReference>
<gene>
    <name evidence="18" type="primary">ilvE_2</name>
    <name evidence="18" type="ORF">GCM10017576_25700</name>
</gene>
<evidence type="ECO:0000256" key="9">
    <source>
        <dbReference type="ARBA" id="ARBA00022898"/>
    </source>
</evidence>
<evidence type="ECO:0000256" key="1">
    <source>
        <dbReference type="ARBA" id="ARBA00001933"/>
    </source>
</evidence>
<dbReference type="NCBIfam" id="TIGR01123">
    <property type="entry name" value="ilvE_II"/>
    <property type="match status" value="1"/>
</dbReference>
<dbReference type="InterPro" id="IPR043132">
    <property type="entry name" value="BCAT-like_C"/>
</dbReference>
<dbReference type="EC" id="2.6.1.42" evidence="17"/>
<dbReference type="PANTHER" id="PTHR11825">
    <property type="entry name" value="SUBGROUP IIII AMINOTRANSFERASE"/>
    <property type="match status" value="1"/>
</dbReference>
<dbReference type="GO" id="GO:0009082">
    <property type="term" value="P:branched-chain amino acid biosynthetic process"/>
    <property type="evidence" value="ECO:0007669"/>
    <property type="project" value="UniProtKB-KW"/>
</dbReference>
<dbReference type="InterPro" id="IPR033939">
    <property type="entry name" value="BCAT_family"/>
</dbReference>
<comment type="cofactor">
    <cofactor evidence="1 16">
        <name>pyridoxal 5'-phosphate</name>
        <dbReference type="ChEBI" id="CHEBI:597326"/>
    </cofactor>
</comment>
<comment type="pathway">
    <text evidence="4">Amino-acid biosynthesis; L-leucine biosynthesis; L-leucine from 3-methyl-2-oxobutanoate: step 4/4.</text>
</comment>
<dbReference type="RefSeq" id="WP_271174134.1">
    <property type="nucleotide sequence ID" value="NZ_BSEJ01000013.1"/>
</dbReference>
<dbReference type="Gene3D" id="3.30.470.10">
    <property type="match status" value="1"/>
</dbReference>
<evidence type="ECO:0000256" key="3">
    <source>
        <dbReference type="ARBA" id="ARBA00004931"/>
    </source>
</evidence>
<keyword evidence="6 17" id="KW-0032">Aminotransferase</keyword>
<evidence type="ECO:0000256" key="8">
    <source>
        <dbReference type="ARBA" id="ARBA00022679"/>
    </source>
</evidence>
<dbReference type="PANTHER" id="PTHR11825:SF44">
    <property type="entry name" value="BRANCHED-CHAIN-AMINO-ACID AMINOTRANSFERASE"/>
    <property type="match status" value="1"/>
</dbReference>
<evidence type="ECO:0000256" key="13">
    <source>
        <dbReference type="ARBA" id="ARBA00049229"/>
    </source>
</evidence>
<evidence type="ECO:0000256" key="17">
    <source>
        <dbReference type="RuleBase" id="RU004517"/>
    </source>
</evidence>
<dbReference type="InterPro" id="IPR018300">
    <property type="entry name" value="Aminotrans_IV_CS"/>
</dbReference>
<keyword evidence="8 17" id="KW-0808">Transferase</keyword>
<dbReference type="Proteomes" id="UP001142462">
    <property type="component" value="Unassembled WGS sequence"/>
</dbReference>
<evidence type="ECO:0000256" key="4">
    <source>
        <dbReference type="ARBA" id="ARBA00005072"/>
    </source>
</evidence>
<evidence type="ECO:0000256" key="15">
    <source>
        <dbReference type="RuleBase" id="RU004106"/>
    </source>
</evidence>
<dbReference type="GO" id="GO:0004084">
    <property type="term" value="F:branched-chain-amino-acid transaminase activity"/>
    <property type="evidence" value="ECO:0007669"/>
    <property type="project" value="UniProtKB-EC"/>
</dbReference>
<evidence type="ECO:0000256" key="16">
    <source>
        <dbReference type="RuleBase" id="RU004516"/>
    </source>
</evidence>
<protein>
    <recommendedName>
        <fullName evidence="17">Branched-chain-amino-acid aminotransferase</fullName>
        <ecNumber evidence="17">2.6.1.42</ecNumber>
    </recommendedName>
</protein>
<comment type="caution">
    <text evidence="18">The sequence shown here is derived from an EMBL/GenBank/DDBJ whole genome shotgun (WGS) entry which is preliminary data.</text>
</comment>
<evidence type="ECO:0000313" key="19">
    <source>
        <dbReference type="Proteomes" id="UP001142462"/>
    </source>
</evidence>
<comment type="catalytic activity">
    <reaction evidence="13 17">
        <text>L-leucine + 2-oxoglutarate = 4-methyl-2-oxopentanoate + L-glutamate</text>
        <dbReference type="Rhea" id="RHEA:18321"/>
        <dbReference type="ChEBI" id="CHEBI:16810"/>
        <dbReference type="ChEBI" id="CHEBI:17865"/>
        <dbReference type="ChEBI" id="CHEBI:29985"/>
        <dbReference type="ChEBI" id="CHEBI:57427"/>
        <dbReference type="EC" id="2.6.1.42"/>
    </reaction>
</comment>
<accession>A0A9W6LXQ3</accession>
<evidence type="ECO:0000256" key="7">
    <source>
        <dbReference type="ARBA" id="ARBA00022605"/>
    </source>
</evidence>
<dbReference type="EMBL" id="BSEJ01000013">
    <property type="protein sequence ID" value="GLJ62440.1"/>
    <property type="molecule type" value="Genomic_DNA"/>
</dbReference>
<comment type="pathway">
    <text evidence="2">Amino-acid biosynthesis; L-isoleucine biosynthesis; L-isoleucine from 2-oxobutanoate: step 4/4.</text>
</comment>
<evidence type="ECO:0000256" key="2">
    <source>
        <dbReference type="ARBA" id="ARBA00004824"/>
    </source>
</evidence>
<dbReference type="PROSITE" id="PS00770">
    <property type="entry name" value="AA_TRANSFER_CLASS_4"/>
    <property type="match status" value="1"/>
</dbReference>
<reference evidence="18" key="2">
    <citation type="submission" date="2023-01" db="EMBL/GenBank/DDBJ databases">
        <authorList>
            <person name="Sun Q."/>
            <person name="Evtushenko L."/>
        </authorList>
    </citation>
    <scope>NUCLEOTIDE SEQUENCE</scope>
    <source>
        <strain evidence="18">VKM Ac-1020</strain>
    </source>
</reference>
<dbReference type="CDD" id="cd01557">
    <property type="entry name" value="BCAT_beta_family"/>
    <property type="match status" value="1"/>
</dbReference>
<keyword evidence="19" id="KW-1185">Reference proteome</keyword>
<keyword evidence="10 17" id="KW-0100">Branched-chain amino acid biosynthesis</keyword>
<feature type="modified residue" description="N6-(pyridoxal phosphate)lysine" evidence="14">
    <location>
        <position position="208"/>
    </location>
</feature>
<dbReference type="Gene3D" id="3.20.10.10">
    <property type="entry name" value="D-amino Acid Aminotransferase, subunit A, domain 2"/>
    <property type="match status" value="1"/>
</dbReference>
<dbReference type="GO" id="GO:0008652">
    <property type="term" value="P:amino acid biosynthetic process"/>
    <property type="evidence" value="ECO:0007669"/>
    <property type="project" value="UniProtKB-KW"/>
</dbReference>
<proteinExistence type="inferred from homology"/>